<dbReference type="AlphaFoldDB" id="A0A8M1K4C7"/>
<reference evidence="4" key="1">
    <citation type="submission" date="2025-08" db="UniProtKB">
        <authorList>
            <consortium name="RefSeq"/>
        </authorList>
    </citation>
    <scope>IDENTIFICATION</scope>
</reference>
<sequence length="242" mass="26764">MAWIDDSYMGVQQQASNVQIFHQPTPQPTTILQQLPAAMAPPAPEVRPGHVREDLVELMMLQNAQMHQVIMNNMTMSALSSFGYSNSPAPESLTHTPTNADMYTNTLSHTLTVCLHTPTQKVNRRQKTASTMSLYLQVVGYPLPVEEEDPEVYHHHYPAAPYHAYPGWMPISQPYSQPLTPALYTNYGPQEGGEQIQPSQPAPPALGDRRAVPPPPPPSATGTVGADIPPATEYYDITERRQ</sequence>
<dbReference type="OrthoDB" id="8962708at2759"/>
<gene>
    <name evidence="4" type="primary">LOC105890700</name>
</gene>
<evidence type="ECO:0000313" key="4">
    <source>
        <dbReference type="RefSeq" id="XP_042558666.1"/>
    </source>
</evidence>
<feature type="domain" description="DUF4587" evidence="2">
    <location>
        <begin position="47"/>
        <end position="157"/>
    </location>
</feature>
<dbReference type="Pfam" id="PF15248">
    <property type="entry name" value="DUF4587"/>
    <property type="match status" value="1"/>
</dbReference>
<dbReference type="PANTHER" id="PTHR28604:SF1">
    <property type="entry name" value="PROLINE-RICH PROTEIN 29"/>
    <property type="match status" value="1"/>
</dbReference>
<proteinExistence type="predicted"/>
<dbReference type="InterPro" id="IPR027904">
    <property type="entry name" value="DUF4587"/>
</dbReference>
<keyword evidence="3" id="KW-1185">Reference proteome</keyword>
<organism evidence="3 4">
    <name type="scientific">Clupea harengus</name>
    <name type="common">Atlantic herring</name>
    <dbReference type="NCBI Taxonomy" id="7950"/>
    <lineage>
        <taxon>Eukaryota</taxon>
        <taxon>Metazoa</taxon>
        <taxon>Chordata</taxon>
        <taxon>Craniata</taxon>
        <taxon>Vertebrata</taxon>
        <taxon>Euteleostomi</taxon>
        <taxon>Actinopterygii</taxon>
        <taxon>Neopterygii</taxon>
        <taxon>Teleostei</taxon>
        <taxon>Clupei</taxon>
        <taxon>Clupeiformes</taxon>
        <taxon>Clupeoidei</taxon>
        <taxon>Clupeidae</taxon>
        <taxon>Clupea</taxon>
    </lineage>
</organism>
<dbReference type="GeneID" id="105890700"/>
<name>A0A8M1K4C7_CLUHA</name>
<dbReference type="KEGG" id="char:105890700"/>
<evidence type="ECO:0000256" key="1">
    <source>
        <dbReference type="SAM" id="MobiDB-lite"/>
    </source>
</evidence>
<evidence type="ECO:0000313" key="3">
    <source>
        <dbReference type="Proteomes" id="UP000515152"/>
    </source>
</evidence>
<protein>
    <submittedName>
        <fullName evidence="4">Proline-rich protein 29</fullName>
    </submittedName>
</protein>
<dbReference type="InterPro" id="IPR038915">
    <property type="entry name" value="PRR29-like"/>
</dbReference>
<dbReference type="Proteomes" id="UP000515152">
    <property type="component" value="Chromosome 1"/>
</dbReference>
<accession>A0A8M1K4C7</accession>
<feature type="region of interest" description="Disordered" evidence="1">
    <location>
        <begin position="182"/>
        <end position="242"/>
    </location>
</feature>
<evidence type="ECO:0000259" key="2">
    <source>
        <dbReference type="Pfam" id="PF15248"/>
    </source>
</evidence>
<dbReference type="PANTHER" id="PTHR28604">
    <property type="match status" value="1"/>
</dbReference>
<dbReference type="RefSeq" id="XP_042558666.1">
    <property type="nucleotide sequence ID" value="XM_042702732.1"/>
</dbReference>